<dbReference type="InterPro" id="IPR018046">
    <property type="entry name" value="Pili_assmbl_chaperone_CS"/>
</dbReference>
<sequence length="273" mass="29615">MTRPAPRRTVTDNGLITVKTMLNQTQTRLNIAVLGAPLAFAALLTAAPAQGAIALDRTRVIFDGDQKTVSLNISNQNKQLPYLAQGWIEDEQGNKIQSPFTVLPPVQRVEPGKPSQVKIQALPAAKLLPQDRETLYYFNLREIPPRSNKPNTLQIALQTRIKMFYRPAAVAPQKNAEPSQQALTLTRQGDKYVVNNPTPYYVTLVDGAARKGGKSIAGFEPVMVAPKGSAPLGVSAAAIGTGPVLTYINDYGGRPQLVFRCTGNLCLTVADKR</sequence>
<dbReference type="Gene3D" id="2.60.40.10">
    <property type="entry name" value="Immunoglobulins"/>
    <property type="match status" value="2"/>
</dbReference>
<dbReference type="PRINTS" id="PR00969">
    <property type="entry name" value="CHAPERONPILI"/>
</dbReference>
<dbReference type="GO" id="GO:0071555">
    <property type="term" value="P:cell wall organization"/>
    <property type="evidence" value="ECO:0007669"/>
    <property type="project" value="InterPro"/>
</dbReference>
<dbReference type="InterPro" id="IPR008962">
    <property type="entry name" value="PapD-like_sf"/>
</dbReference>
<evidence type="ECO:0000256" key="2">
    <source>
        <dbReference type="ARBA" id="ARBA00007399"/>
    </source>
</evidence>
<dbReference type="Pfam" id="PF00345">
    <property type="entry name" value="PapD_N"/>
    <property type="match status" value="1"/>
</dbReference>
<accession>A0A3S4WDT9</accession>
<dbReference type="InterPro" id="IPR001829">
    <property type="entry name" value="Pili_assmbl_chaperone_bac"/>
</dbReference>
<comment type="similarity">
    <text evidence="2 7">Belongs to the periplasmic pilus chaperone family.</text>
</comment>
<evidence type="ECO:0000256" key="5">
    <source>
        <dbReference type="ARBA" id="ARBA00022764"/>
    </source>
</evidence>
<dbReference type="InterPro" id="IPR016147">
    <property type="entry name" value="Pili_assmbl_chaperone_N"/>
</dbReference>
<reference evidence="10 11" key="1">
    <citation type="submission" date="2018-12" db="EMBL/GenBank/DDBJ databases">
        <authorList>
            <consortium name="Pathogen Informatics"/>
        </authorList>
    </citation>
    <scope>NUCLEOTIDE SEQUENCE [LARGE SCALE GENOMIC DNA]</scope>
    <source>
        <strain evidence="10 11">NCTC10036</strain>
    </source>
</reference>
<feature type="domain" description="Pili assembly chaperone N-terminal" evidence="8">
    <location>
        <begin position="53"/>
        <end position="170"/>
    </location>
</feature>
<evidence type="ECO:0000256" key="7">
    <source>
        <dbReference type="RuleBase" id="RU003918"/>
    </source>
</evidence>
<dbReference type="Pfam" id="PF02753">
    <property type="entry name" value="PapD_C"/>
    <property type="match status" value="1"/>
</dbReference>
<dbReference type="EMBL" id="LR134493">
    <property type="protein sequence ID" value="VEI63323.1"/>
    <property type="molecule type" value="Genomic_DNA"/>
</dbReference>
<dbReference type="SUPFAM" id="SSF49584">
    <property type="entry name" value="Periplasmic chaperone C-domain"/>
    <property type="match status" value="1"/>
</dbReference>
<feature type="domain" description="Pili assembly chaperone C-terminal" evidence="9">
    <location>
        <begin position="194"/>
        <end position="254"/>
    </location>
</feature>
<evidence type="ECO:0000256" key="1">
    <source>
        <dbReference type="ARBA" id="ARBA00004418"/>
    </source>
</evidence>
<gene>
    <name evidence="10" type="primary">papD_1</name>
    <name evidence="10" type="ORF">NCTC10036_01473</name>
</gene>
<dbReference type="InterPro" id="IPR050643">
    <property type="entry name" value="Periplasmic_pilus_chap"/>
</dbReference>
<dbReference type="PANTHER" id="PTHR30251:SF6">
    <property type="entry name" value="FIMBRIAL CHAPERONE YFCS-RELATED"/>
    <property type="match status" value="1"/>
</dbReference>
<keyword evidence="4" id="KW-0732">Signal</keyword>
<comment type="subcellular location">
    <subcellularLocation>
        <location evidence="1 7">Periplasm</location>
    </subcellularLocation>
</comment>
<dbReference type="PROSITE" id="PS00635">
    <property type="entry name" value="PILI_CHAPERONE"/>
    <property type="match status" value="1"/>
</dbReference>
<evidence type="ECO:0000256" key="6">
    <source>
        <dbReference type="ARBA" id="ARBA00023186"/>
    </source>
</evidence>
<evidence type="ECO:0000259" key="8">
    <source>
        <dbReference type="Pfam" id="PF00345"/>
    </source>
</evidence>
<dbReference type="InterPro" id="IPR036316">
    <property type="entry name" value="Pili_assmbl_chap_C_dom_sf"/>
</dbReference>
<protein>
    <submittedName>
        <fullName evidence="10">Chaperone protein papD</fullName>
    </submittedName>
</protein>
<dbReference type="AlphaFoldDB" id="A0A3S4WDT9"/>
<evidence type="ECO:0000259" key="9">
    <source>
        <dbReference type="Pfam" id="PF02753"/>
    </source>
</evidence>
<dbReference type="SUPFAM" id="SSF49354">
    <property type="entry name" value="PapD-like"/>
    <property type="match status" value="1"/>
</dbReference>
<evidence type="ECO:0000256" key="4">
    <source>
        <dbReference type="ARBA" id="ARBA00022729"/>
    </source>
</evidence>
<organism evidence="10 11">
    <name type="scientific">Serratia rubidaea</name>
    <name type="common">Serratia marinorubra</name>
    <dbReference type="NCBI Taxonomy" id="61652"/>
    <lineage>
        <taxon>Bacteria</taxon>
        <taxon>Pseudomonadati</taxon>
        <taxon>Pseudomonadota</taxon>
        <taxon>Gammaproteobacteria</taxon>
        <taxon>Enterobacterales</taxon>
        <taxon>Yersiniaceae</taxon>
        <taxon>Serratia</taxon>
    </lineage>
</organism>
<evidence type="ECO:0000313" key="10">
    <source>
        <dbReference type="EMBL" id="VEI63323.1"/>
    </source>
</evidence>
<dbReference type="FunFam" id="2.60.40.10:FF:000458">
    <property type="entry name" value="Molecular chaperone FimC"/>
    <property type="match status" value="1"/>
</dbReference>
<dbReference type="Proteomes" id="UP000281904">
    <property type="component" value="Chromosome"/>
</dbReference>
<proteinExistence type="inferred from homology"/>
<dbReference type="GO" id="GO:0030288">
    <property type="term" value="C:outer membrane-bounded periplasmic space"/>
    <property type="evidence" value="ECO:0007669"/>
    <property type="project" value="InterPro"/>
</dbReference>
<dbReference type="PANTHER" id="PTHR30251">
    <property type="entry name" value="PILUS ASSEMBLY CHAPERONE"/>
    <property type="match status" value="1"/>
</dbReference>
<name>A0A3S4WDT9_SERRU</name>
<evidence type="ECO:0000313" key="11">
    <source>
        <dbReference type="Proteomes" id="UP000281904"/>
    </source>
</evidence>
<keyword evidence="6 7" id="KW-0143">Chaperone</keyword>
<keyword evidence="3" id="KW-1029">Fimbrium biogenesis</keyword>
<dbReference type="InterPro" id="IPR016148">
    <property type="entry name" value="Pili_assmbl_chaperone_C"/>
</dbReference>
<dbReference type="InterPro" id="IPR013783">
    <property type="entry name" value="Ig-like_fold"/>
</dbReference>
<evidence type="ECO:0000256" key="3">
    <source>
        <dbReference type="ARBA" id="ARBA00022558"/>
    </source>
</evidence>
<keyword evidence="5" id="KW-0574">Periplasm</keyword>